<dbReference type="PANTHER" id="PTHR32089">
    <property type="entry name" value="METHYL-ACCEPTING CHEMOTAXIS PROTEIN MCPB"/>
    <property type="match status" value="1"/>
</dbReference>
<organism evidence="4 5">
    <name type="scientific">Photobacterium halotolerans</name>
    <dbReference type="NCBI Taxonomy" id="265726"/>
    <lineage>
        <taxon>Bacteria</taxon>
        <taxon>Pseudomonadati</taxon>
        <taxon>Pseudomonadota</taxon>
        <taxon>Gammaproteobacteria</taxon>
        <taxon>Vibrionales</taxon>
        <taxon>Vibrionaceae</taxon>
        <taxon>Photobacterium</taxon>
    </lineage>
</organism>
<dbReference type="PANTHER" id="PTHR32089:SF112">
    <property type="entry name" value="LYSOZYME-LIKE PROTEIN-RELATED"/>
    <property type="match status" value="1"/>
</dbReference>
<accession>A0A7X5ATC9</accession>
<dbReference type="FunFam" id="1.10.287.950:FF:000001">
    <property type="entry name" value="Methyl-accepting chemotaxis sensory transducer"/>
    <property type="match status" value="1"/>
</dbReference>
<reference evidence="4 5" key="1">
    <citation type="submission" date="2017-05" db="EMBL/GenBank/DDBJ databases">
        <title>High clonality and local adaptation shapes Vibrionaceae linages within an endangered oasis.</title>
        <authorList>
            <person name="Vazquez-Rosas-Landa M."/>
        </authorList>
    </citation>
    <scope>NUCLEOTIDE SEQUENCE [LARGE SCALE GENOMIC DNA]</scope>
    <source>
        <strain evidence="4 5">P46_P4S1P180</strain>
    </source>
</reference>
<dbReference type="InterPro" id="IPR003660">
    <property type="entry name" value="HAMP_dom"/>
</dbReference>
<sequence length="554" mass="60147">MQLSHFSIRNKILVLGGAVSLMFVIAMLFIKSANDRIGSNFSEFYQHNYKVSQLISQIRQAQADIIGNVRGLQVVYLLGLYEQVPEFNAIVDKNSAITPELVKELKQDYNGDPQLLADFEQKLSTYQANTHQFVSDMESAPDHQAPYPVFRAFVDSYQALNQQFDKIQQASAQMAIQANQDTLQSIKTANTVFYVSIILAVLIAFVLSHWIARGLVGGISRVKATAEALASGHLDVLSNVKGTDEVAQLSSAIDSTVNRLNSTVAGIVRSSTLVTENSRILQDANNNIQVAAGEVSEHTIQAVTAIEELSTTSKSIAVNTSDSARASDQMMELAERGIESSEHTQSVVQRLVATLQDTSGVVNELHGESRKIESILEVIRGIAEQTNLLALNAAIEAARAGEQGRGFAVVADEVRGLAQRSQTSVNEIEQMLAQLQQACSSAVDMMADSTTEADQAEARMSETNQLLADIMNMINQVNEQTQQIATAAEEQSAVAADISQNIHTVQALSDKTSSIASETVQCSDDMHRVSQEVVEQVSFFQVANANDGYSIKAS</sequence>
<dbReference type="Pfam" id="PF00015">
    <property type="entry name" value="MCPsignal"/>
    <property type="match status" value="1"/>
</dbReference>
<dbReference type="Proteomes" id="UP000465712">
    <property type="component" value="Unassembled WGS sequence"/>
</dbReference>
<dbReference type="Pfam" id="PF00672">
    <property type="entry name" value="HAMP"/>
    <property type="match status" value="1"/>
</dbReference>
<dbReference type="GO" id="GO:0006935">
    <property type="term" value="P:chemotaxis"/>
    <property type="evidence" value="ECO:0007669"/>
    <property type="project" value="InterPro"/>
</dbReference>
<dbReference type="SMART" id="SM00304">
    <property type="entry name" value="HAMP"/>
    <property type="match status" value="1"/>
</dbReference>
<dbReference type="SUPFAM" id="SSF58104">
    <property type="entry name" value="Methyl-accepting chemotaxis protein (MCP) signaling domain"/>
    <property type="match status" value="1"/>
</dbReference>
<comment type="similarity">
    <text evidence="3">Belongs to the methyl-accepting chemotaxis (MCP) protein family.</text>
</comment>
<evidence type="ECO:0000256" key="1">
    <source>
        <dbReference type="ARBA" id="ARBA00004370"/>
    </source>
</evidence>
<evidence type="ECO:0000313" key="4">
    <source>
        <dbReference type="EMBL" id="NAW67159.1"/>
    </source>
</evidence>
<dbReference type="Gene3D" id="1.10.287.950">
    <property type="entry name" value="Methyl-accepting chemotaxis protein"/>
    <property type="match status" value="1"/>
</dbReference>
<gene>
    <name evidence="4" type="ORF">CAG72_18350</name>
</gene>
<dbReference type="GO" id="GO:0016020">
    <property type="term" value="C:membrane"/>
    <property type="evidence" value="ECO:0007669"/>
    <property type="project" value="UniProtKB-SubCell"/>
</dbReference>
<dbReference type="GO" id="GO:0007165">
    <property type="term" value="P:signal transduction"/>
    <property type="evidence" value="ECO:0007669"/>
    <property type="project" value="UniProtKB-KW"/>
</dbReference>
<proteinExistence type="inferred from homology"/>
<evidence type="ECO:0000313" key="5">
    <source>
        <dbReference type="Proteomes" id="UP000465712"/>
    </source>
</evidence>
<dbReference type="InterPro" id="IPR004090">
    <property type="entry name" value="Chemotax_Me-accpt_rcpt"/>
</dbReference>
<dbReference type="EMBL" id="WXWW01000260">
    <property type="protein sequence ID" value="NAW67159.1"/>
    <property type="molecule type" value="Genomic_DNA"/>
</dbReference>
<comment type="caution">
    <text evidence="4">The sequence shown here is derived from an EMBL/GenBank/DDBJ whole genome shotgun (WGS) entry which is preliminary data.</text>
</comment>
<comment type="subcellular location">
    <subcellularLocation>
        <location evidence="1">Membrane</location>
    </subcellularLocation>
</comment>
<dbReference type="SMART" id="SM00283">
    <property type="entry name" value="MA"/>
    <property type="match status" value="1"/>
</dbReference>
<dbReference type="PROSITE" id="PS50885">
    <property type="entry name" value="HAMP"/>
    <property type="match status" value="1"/>
</dbReference>
<dbReference type="InterPro" id="IPR004089">
    <property type="entry name" value="MCPsignal_dom"/>
</dbReference>
<dbReference type="PRINTS" id="PR00260">
    <property type="entry name" value="CHEMTRNSDUCR"/>
</dbReference>
<dbReference type="CDD" id="cd11386">
    <property type="entry name" value="MCP_signal"/>
    <property type="match status" value="1"/>
</dbReference>
<name>A0A7X5ATC9_9GAMM</name>
<evidence type="ECO:0000256" key="3">
    <source>
        <dbReference type="ARBA" id="ARBA00029447"/>
    </source>
</evidence>
<dbReference type="Gene3D" id="6.10.340.10">
    <property type="match status" value="1"/>
</dbReference>
<dbReference type="PROSITE" id="PS50111">
    <property type="entry name" value="CHEMOTAXIS_TRANSDUC_2"/>
    <property type="match status" value="1"/>
</dbReference>
<dbReference type="OrthoDB" id="2489132at2"/>
<evidence type="ECO:0000256" key="2">
    <source>
        <dbReference type="ARBA" id="ARBA00023224"/>
    </source>
</evidence>
<dbReference type="GO" id="GO:0004888">
    <property type="term" value="F:transmembrane signaling receptor activity"/>
    <property type="evidence" value="ECO:0007669"/>
    <property type="project" value="InterPro"/>
</dbReference>
<dbReference type="CDD" id="cd06225">
    <property type="entry name" value="HAMP"/>
    <property type="match status" value="1"/>
</dbReference>
<protein>
    <submittedName>
        <fullName evidence="4">HAMP domain-containing protein</fullName>
    </submittedName>
</protein>
<dbReference type="AlphaFoldDB" id="A0A7X5ATC9"/>
<keyword evidence="2" id="KW-0807">Transducer</keyword>